<proteinExistence type="predicted"/>
<dbReference type="Proteomes" id="UP000006718">
    <property type="component" value="Chromosome 1"/>
</dbReference>
<reference evidence="2" key="2">
    <citation type="submission" date="2019-01" db="EMBL/GenBank/DDBJ databases">
        <authorList>
            <person name="Graves T."/>
            <person name="Eichler E.E."/>
            <person name="Wilson R.K."/>
        </authorList>
    </citation>
    <scope>NUCLEOTIDE SEQUENCE [LARGE SCALE GENOMIC DNA]</scope>
    <source>
        <strain evidence="2">17573</strain>
    </source>
</reference>
<dbReference type="InParanoid" id="A0A5F8A665"/>
<reference evidence="3" key="1">
    <citation type="journal article" date="2007" name="Science">
        <title>Evolutionary and biomedical insights from the rhesus macaque genome.</title>
        <authorList>
            <person name="Gibbs R.A."/>
            <person name="Rogers J."/>
            <person name="Katze M.G."/>
            <person name="Bumgarner R."/>
            <person name="Weinstock G.M."/>
            <person name="Mardis E.R."/>
            <person name="Remington K.A."/>
            <person name="Strausberg R.L."/>
            <person name="Venter J.C."/>
            <person name="Wilson R.K."/>
            <person name="Batzer M.A."/>
            <person name="Bustamante C.D."/>
            <person name="Eichler E.E."/>
            <person name="Hahn M.W."/>
            <person name="Hardison R.C."/>
            <person name="Makova K.D."/>
            <person name="Miller W."/>
            <person name="Milosavljevic A."/>
            <person name="Palermo R.E."/>
            <person name="Siepel A."/>
            <person name="Sikela J.M."/>
            <person name="Attaway T."/>
            <person name="Bell S."/>
            <person name="Bernard K.E."/>
            <person name="Buhay C.J."/>
            <person name="Chandrabose M.N."/>
            <person name="Dao M."/>
            <person name="Davis C."/>
            <person name="Delehaunty K.D."/>
            <person name="Ding Y."/>
            <person name="Dinh H.H."/>
            <person name="Dugan-Rocha S."/>
            <person name="Fulton L.A."/>
            <person name="Gabisi R.A."/>
            <person name="Garner T.T."/>
            <person name="Godfrey J."/>
            <person name="Hawes A.C."/>
            <person name="Hernandez J."/>
            <person name="Hines S."/>
            <person name="Holder M."/>
            <person name="Hume J."/>
            <person name="Jhangiani S.N."/>
            <person name="Joshi V."/>
            <person name="Khan Z.M."/>
            <person name="Kirkness E.F."/>
            <person name="Cree A."/>
            <person name="Fowler R.G."/>
            <person name="Lee S."/>
            <person name="Lewis L.R."/>
            <person name="Li Z."/>
            <person name="Liu Y.-S."/>
            <person name="Moore S.M."/>
            <person name="Muzny D."/>
            <person name="Nazareth L.V."/>
            <person name="Ngo D.N."/>
            <person name="Okwuonu G.O."/>
            <person name="Pai G."/>
            <person name="Parker D."/>
            <person name="Paul H.A."/>
            <person name="Pfannkoch C."/>
            <person name="Pohl C.S."/>
            <person name="Rogers Y.-H.C."/>
            <person name="Ruiz S.J."/>
            <person name="Sabo A."/>
            <person name="Santibanez J."/>
            <person name="Schneider B.W."/>
            <person name="Smith S.M."/>
            <person name="Sodergren E."/>
            <person name="Svatek A.F."/>
            <person name="Utterback T.R."/>
            <person name="Vattathil S."/>
            <person name="Warren W."/>
            <person name="White C.S."/>
            <person name="Chinwalla A.T."/>
            <person name="Feng Y."/>
            <person name="Halpern A.L."/>
            <person name="Hillier L.W."/>
            <person name="Huang X."/>
            <person name="Minx P."/>
            <person name="Nelson J.O."/>
            <person name="Pepin K.H."/>
            <person name="Qin X."/>
            <person name="Sutton G.G."/>
            <person name="Venter E."/>
            <person name="Walenz B.P."/>
            <person name="Wallis J.W."/>
            <person name="Worley K.C."/>
            <person name="Yang S.-P."/>
            <person name="Jones S.M."/>
            <person name="Marra M.A."/>
            <person name="Rocchi M."/>
            <person name="Schein J.E."/>
            <person name="Baertsch R."/>
            <person name="Clarke L."/>
            <person name="Csuros M."/>
            <person name="Glasscock J."/>
            <person name="Harris R.A."/>
            <person name="Havlak P."/>
            <person name="Jackson A.R."/>
            <person name="Jiang H."/>
            <person name="Liu Y."/>
            <person name="Messina D.N."/>
            <person name="Shen Y."/>
            <person name="Song H.X.-Z."/>
            <person name="Wylie T."/>
            <person name="Zhang L."/>
            <person name="Birney E."/>
            <person name="Han K."/>
            <person name="Konkel M.K."/>
            <person name="Lee J."/>
            <person name="Smit A.F.A."/>
            <person name="Ullmer B."/>
            <person name="Wang H."/>
            <person name="Xing J."/>
            <person name="Burhans R."/>
            <person name="Cheng Z."/>
            <person name="Karro J.E."/>
            <person name="Ma J."/>
            <person name="Raney B."/>
            <person name="She X."/>
            <person name="Cox M.J."/>
            <person name="Demuth J.P."/>
            <person name="Dumas L.J."/>
            <person name="Han S.-G."/>
            <person name="Hopkins J."/>
            <person name="Karimpour-Fard A."/>
            <person name="Kim Y.H."/>
            <person name="Pollack J.R."/>
            <person name="Vinar T."/>
            <person name="Addo-Quaye C."/>
            <person name="Degenhardt J."/>
            <person name="Denby A."/>
            <person name="Hubisz M.J."/>
            <person name="Indap A."/>
            <person name="Kosiol C."/>
            <person name="Lahn B.T."/>
            <person name="Lawson H.A."/>
            <person name="Marklein A."/>
            <person name="Nielsen R."/>
            <person name="Vallender E.J."/>
            <person name="Clark A.G."/>
            <person name="Ferguson B."/>
            <person name="Hernandez R.D."/>
            <person name="Hirani K."/>
            <person name="Kehrer-Sawatzki H."/>
            <person name="Kolb J."/>
            <person name="Patil S."/>
            <person name="Pu L.-L."/>
            <person name="Ren Y."/>
            <person name="Smith D.G."/>
            <person name="Wheeler D.A."/>
            <person name="Schenck I."/>
            <person name="Ball E.V."/>
            <person name="Chen R."/>
            <person name="Cooper D.N."/>
            <person name="Giardine B."/>
            <person name="Hsu F."/>
            <person name="Kent W.J."/>
            <person name="Lesk A."/>
            <person name="Nelson D.L."/>
            <person name="O'brien W.E."/>
            <person name="Pruefer K."/>
            <person name="Stenson P.D."/>
            <person name="Wallace J.C."/>
            <person name="Ke H."/>
            <person name="Liu X.-M."/>
            <person name="Wang P."/>
            <person name="Xiang A.P."/>
            <person name="Yang F."/>
            <person name="Barber G.P."/>
            <person name="Haussler D."/>
            <person name="Karolchik D."/>
            <person name="Kern A.D."/>
            <person name="Kuhn R.M."/>
            <person name="Smith K.E."/>
            <person name="Zwieg A.S."/>
        </authorList>
    </citation>
    <scope>NUCLEOTIDE SEQUENCE [LARGE SCALE GENOMIC DNA]</scope>
    <source>
        <strain evidence="3">17573</strain>
    </source>
</reference>
<dbReference type="Ensembl" id="ENSMMUT00000091247.1">
    <property type="protein sequence ID" value="ENSMMUP00000073373.1"/>
    <property type="gene ID" value="ENSMMUG00000055722.1"/>
</dbReference>
<dbReference type="PRINTS" id="PR02045">
    <property type="entry name" value="F138DOMAIN"/>
</dbReference>
<name>A0A5F8A665_MACMU</name>
<reference evidence="2" key="3">
    <citation type="submission" date="2025-08" db="UniProtKB">
        <authorList>
            <consortium name="Ensembl"/>
        </authorList>
    </citation>
    <scope>IDENTIFICATION</scope>
    <source>
        <strain evidence="2">17573</strain>
    </source>
</reference>
<dbReference type="GeneTree" id="ENSGT00940000164709"/>
<evidence type="ECO:0000256" key="1">
    <source>
        <dbReference type="SAM" id="MobiDB-lite"/>
    </source>
</evidence>
<protein>
    <submittedName>
        <fullName evidence="2">Uncharacterized protein</fullName>
    </submittedName>
</protein>
<dbReference type="AlphaFoldDB" id="A0A5F8A665"/>
<dbReference type="PANTHER" id="PTHR12138:SF150">
    <property type="entry name" value="CHROMOSOME 9 OPEN READING FRAME 37"/>
    <property type="match status" value="1"/>
</dbReference>
<feature type="region of interest" description="Disordered" evidence="1">
    <location>
        <begin position="107"/>
        <end position="127"/>
    </location>
</feature>
<keyword evidence="3" id="KW-1185">Reference proteome</keyword>
<accession>A0A5F8A665</accession>
<dbReference type="VEuPathDB" id="HostDB:ENSMMUG00000055722"/>
<sequence length="127" mass="14350">MQSICISFNELIITRDHFKATFSLSYACLSLRSCPYWFALDLASHKLLSHYFYLTFVFAAQLLLPSNWDYRCVPPRQANFVFLVEIGFHHVGQAGLELLTSSDPPTLASQSAGITGVRHRAQPRLSL</sequence>
<organism evidence="2 3">
    <name type="scientific">Macaca mulatta</name>
    <name type="common">Rhesus macaque</name>
    <dbReference type="NCBI Taxonomy" id="9544"/>
    <lineage>
        <taxon>Eukaryota</taxon>
        <taxon>Metazoa</taxon>
        <taxon>Chordata</taxon>
        <taxon>Craniata</taxon>
        <taxon>Vertebrata</taxon>
        <taxon>Euteleostomi</taxon>
        <taxon>Mammalia</taxon>
        <taxon>Eutheria</taxon>
        <taxon>Euarchontoglires</taxon>
        <taxon>Primates</taxon>
        <taxon>Haplorrhini</taxon>
        <taxon>Catarrhini</taxon>
        <taxon>Cercopithecidae</taxon>
        <taxon>Cercopithecinae</taxon>
        <taxon>Macaca</taxon>
    </lineage>
</organism>
<dbReference type="PANTHER" id="PTHR12138">
    <property type="entry name" value="PRIMATE-EXPANDED PROTEIN FAMILY"/>
    <property type="match status" value="1"/>
</dbReference>
<evidence type="ECO:0000313" key="3">
    <source>
        <dbReference type="Proteomes" id="UP000006718"/>
    </source>
</evidence>
<reference evidence="2" key="4">
    <citation type="submission" date="2025-09" db="UniProtKB">
        <authorList>
            <consortium name="Ensembl"/>
        </authorList>
    </citation>
    <scope>IDENTIFICATION</scope>
    <source>
        <strain evidence="2">17573</strain>
    </source>
</reference>
<dbReference type="Bgee" id="ENSMMUG00000055722">
    <property type="expression patterns" value="Expressed in cerebellum and 8 other cell types or tissues"/>
</dbReference>
<evidence type="ECO:0000313" key="2">
    <source>
        <dbReference type="Ensembl" id="ENSMMUP00000073373.1"/>
    </source>
</evidence>
<feature type="compositionally biased region" description="Basic residues" evidence="1">
    <location>
        <begin position="117"/>
        <end position="127"/>
    </location>
</feature>